<dbReference type="STRING" id="575540.Isop_1426"/>
<feature type="domain" description="Ketoreductase" evidence="4">
    <location>
        <begin position="10"/>
        <end position="199"/>
    </location>
</feature>
<dbReference type="EMBL" id="CP002353">
    <property type="protein sequence ID" value="ADV62011.1"/>
    <property type="molecule type" value="Genomic_DNA"/>
</dbReference>
<dbReference type="KEGG" id="ipa:Isop_1426"/>
<dbReference type="PROSITE" id="PS00061">
    <property type="entry name" value="ADH_SHORT"/>
    <property type="match status" value="1"/>
</dbReference>
<dbReference type="HOGENOM" id="CLU_010194_2_1_0"/>
<keyword evidence="6" id="KW-1185">Reference proteome</keyword>
<dbReference type="GO" id="GO:0016491">
    <property type="term" value="F:oxidoreductase activity"/>
    <property type="evidence" value="ECO:0007669"/>
    <property type="project" value="UniProtKB-KW"/>
</dbReference>
<organism evidence="5 6">
    <name type="scientific">Isosphaera pallida (strain ATCC 43644 / DSM 9630 / IS1B)</name>
    <dbReference type="NCBI Taxonomy" id="575540"/>
    <lineage>
        <taxon>Bacteria</taxon>
        <taxon>Pseudomonadati</taxon>
        <taxon>Planctomycetota</taxon>
        <taxon>Planctomycetia</taxon>
        <taxon>Isosphaerales</taxon>
        <taxon>Isosphaeraceae</taxon>
        <taxon>Isosphaera</taxon>
    </lineage>
</organism>
<dbReference type="InterPro" id="IPR020904">
    <property type="entry name" value="Sc_DH/Rdtase_CS"/>
</dbReference>
<name>E8QY21_ISOPI</name>
<evidence type="ECO:0000313" key="5">
    <source>
        <dbReference type="EMBL" id="ADV62011.1"/>
    </source>
</evidence>
<dbReference type="GO" id="GO:0016020">
    <property type="term" value="C:membrane"/>
    <property type="evidence" value="ECO:0007669"/>
    <property type="project" value="TreeGrafter"/>
</dbReference>
<evidence type="ECO:0000256" key="2">
    <source>
        <dbReference type="ARBA" id="ARBA00023002"/>
    </source>
</evidence>
<evidence type="ECO:0000256" key="3">
    <source>
        <dbReference type="SAM" id="MobiDB-lite"/>
    </source>
</evidence>
<accession>E8QY21</accession>
<reference evidence="5 6" key="2">
    <citation type="journal article" date="2011" name="Stand. Genomic Sci.">
        <title>Complete genome sequence of Isosphaera pallida type strain (IS1B).</title>
        <authorList>
            <consortium name="US DOE Joint Genome Institute (JGI-PGF)"/>
            <person name="Goker M."/>
            <person name="Cleland D."/>
            <person name="Saunders E."/>
            <person name="Lapidus A."/>
            <person name="Nolan M."/>
            <person name="Lucas S."/>
            <person name="Hammon N."/>
            <person name="Deshpande S."/>
            <person name="Cheng J.F."/>
            <person name="Tapia R."/>
            <person name="Han C."/>
            <person name="Goodwin L."/>
            <person name="Pitluck S."/>
            <person name="Liolios K."/>
            <person name="Pagani I."/>
            <person name="Ivanova N."/>
            <person name="Mavromatis K."/>
            <person name="Pati A."/>
            <person name="Chen A."/>
            <person name="Palaniappan K."/>
            <person name="Land M."/>
            <person name="Hauser L."/>
            <person name="Chang Y.J."/>
            <person name="Jeffries C.D."/>
            <person name="Detter J.C."/>
            <person name="Beck B."/>
            <person name="Woyke T."/>
            <person name="Bristow J."/>
            <person name="Eisen J.A."/>
            <person name="Markowitz V."/>
            <person name="Hugenholtz P."/>
            <person name="Kyrpides N.C."/>
            <person name="Klenk H.P."/>
        </authorList>
    </citation>
    <scope>NUCLEOTIDE SEQUENCE [LARGE SCALE GENOMIC DNA]</scope>
    <source>
        <strain evidence="6">ATCC 43644 / DSM 9630 / IS1B</strain>
    </source>
</reference>
<dbReference type="InterPro" id="IPR036291">
    <property type="entry name" value="NAD(P)-bd_dom_sf"/>
</dbReference>
<evidence type="ECO:0000256" key="1">
    <source>
        <dbReference type="ARBA" id="ARBA00006484"/>
    </source>
</evidence>
<dbReference type="OrthoDB" id="9810734at2"/>
<gene>
    <name evidence="5" type="ordered locus">Isop_1426</name>
</gene>
<evidence type="ECO:0000259" key="4">
    <source>
        <dbReference type="SMART" id="SM00822"/>
    </source>
</evidence>
<dbReference type="PANTHER" id="PTHR44196">
    <property type="entry name" value="DEHYDROGENASE/REDUCTASE SDR FAMILY MEMBER 7B"/>
    <property type="match status" value="1"/>
</dbReference>
<proteinExistence type="inferred from homology"/>
<reference key="1">
    <citation type="submission" date="2010-11" db="EMBL/GenBank/DDBJ databases">
        <title>The complete sequence of chromosome of Isophaera pallida ATCC 43644.</title>
        <authorList>
            <consortium name="US DOE Joint Genome Institute (JGI-PGF)"/>
            <person name="Lucas S."/>
            <person name="Copeland A."/>
            <person name="Lapidus A."/>
            <person name="Bruce D."/>
            <person name="Goodwin L."/>
            <person name="Pitluck S."/>
            <person name="Kyrpides N."/>
            <person name="Mavromatis K."/>
            <person name="Pagani I."/>
            <person name="Ivanova N."/>
            <person name="Saunders E."/>
            <person name="Brettin T."/>
            <person name="Detter J.C."/>
            <person name="Han C."/>
            <person name="Tapia R."/>
            <person name="Land M."/>
            <person name="Hauser L."/>
            <person name="Markowitz V."/>
            <person name="Cheng J.-F."/>
            <person name="Hugenholtz P."/>
            <person name="Woyke T."/>
            <person name="Wu D."/>
            <person name="Eisen J.A."/>
        </authorList>
    </citation>
    <scope>NUCLEOTIDE SEQUENCE</scope>
    <source>
        <strain>ATCC 43644</strain>
    </source>
</reference>
<dbReference type="InterPro" id="IPR002347">
    <property type="entry name" value="SDR_fam"/>
</dbReference>
<dbReference type="RefSeq" id="WP_013564299.1">
    <property type="nucleotide sequence ID" value="NC_014962.1"/>
</dbReference>
<dbReference type="eggNOG" id="COG0300">
    <property type="taxonomic scope" value="Bacteria"/>
</dbReference>
<dbReference type="SUPFAM" id="SSF51735">
    <property type="entry name" value="NAD(P)-binding Rossmann-fold domains"/>
    <property type="match status" value="1"/>
</dbReference>
<keyword evidence="2" id="KW-0560">Oxidoreductase</keyword>
<dbReference type="PRINTS" id="PR00081">
    <property type="entry name" value="GDHRDH"/>
</dbReference>
<dbReference type="InParanoid" id="E8QY21"/>
<dbReference type="PANTHER" id="PTHR44196:SF1">
    <property type="entry name" value="DEHYDROGENASE_REDUCTASE SDR FAMILY MEMBER 7B"/>
    <property type="match status" value="1"/>
</dbReference>
<comment type="similarity">
    <text evidence="1">Belongs to the short-chain dehydrogenases/reductases (SDR) family.</text>
</comment>
<protein>
    <submittedName>
        <fullName evidence="5">Short-chain dehydrogenase/reductase SDR</fullName>
    </submittedName>
</protein>
<dbReference type="Gene3D" id="3.40.50.720">
    <property type="entry name" value="NAD(P)-binding Rossmann-like Domain"/>
    <property type="match status" value="1"/>
</dbReference>
<feature type="region of interest" description="Disordered" evidence="3">
    <location>
        <begin position="279"/>
        <end position="304"/>
    </location>
</feature>
<evidence type="ECO:0000313" key="6">
    <source>
        <dbReference type="Proteomes" id="UP000008631"/>
    </source>
</evidence>
<dbReference type="SMART" id="SM00822">
    <property type="entry name" value="PKS_KR"/>
    <property type="match status" value="1"/>
</dbReference>
<dbReference type="Proteomes" id="UP000008631">
    <property type="component" value="Chromosome"/>
</dbReference>
<dbReference type="AlphaFoldDB" id="E8QY21"/>
<dbReference type="Pfam" id="PF00106">
    <property type="entry name" value="adh_short"/>
    <property type="match status" value="1"/>
</dbReference>
<sequence>MPRFRGWSSRRVLITGASSGIGRALALELAPLGCRLILTGRCATRLAETRDRLQETRSQRGGATAWPEPVLVAADLTIAEDRARLIEIVAQEFAHGLDLLIHSAGRGAVGHFETHDPTILRMLMEINFFAVTELARLALPLLKRGQDPRMAVIGSIAARRGLPARSEYSASKFALAGWVEAIRAEWSRYSIGVHLINPGFTDTPFERNHLVDTAVYSTQRHRTMSAQAVAARTLRAIQTNRHEVAFTAQGRLLLLVNRLWPRLVDLGFARFTRYLYRDHDKASDSPPPSTSNLPPTSLANRVAS</sequence>
<dbReference type="InterPro" id="IPR057326">
    <property type="entry name" value="KR_dom"/>
</dbReference>